<dbReference type="AlphaFoldDB" id="B6GB55"/>
<evidence type="ECO:0000313" key="2">
    <source>
        <dbReference type="Proteomes" id="UP000003560"/>
    </source>
</evidence>
<reference evidence="1 2" key="2">
    <citation type="submission" date="2008-10" db="EMBL/GenBank/DDBJ databases">
        <authorList>
            <person name="Fulton L."/>
            <person name="Clifton S."/>
            <person name="Fulton B."/>
            <person name="Xu J."/>
            <person name="Minx P."/>
            <person name="Pepin K.H."/>
            <person name="Johnson M."/>
            <person name="Thiruvilangam P."/>
            <person name="Bhonagiri V."/>
            <person name="Nash W.E."/>
            <person name="Mardis E.R."/>
            <person name="Wilson R.K."/>
        </authorList>
    </citation>
    <scope>NUCLEOTIDE SEQUENCE [LARGE SCALE GENOMIC DNA]</scope>
    <source>
        <strain evidence="1 2">DSM 13279</strain>
    </source>
</reference>
<comment type="caution">
    <text evidence="1">The sequence shown here is derived from an EMBL/GenBank/DDBJ whole genome shotgun (WGS) entry which is preliminary data.</text>
</comment>
<proteinExistence type="predicted"/>
<keyword evidence="2" id="KW-1185">Reference proteome</keyword>
<reference evidence="1 2" key="1">
    <citation type="submission" date="2008-10" db="EMBL/GenBank/DDBJ databases">
        <title>Draft genome sequence of Collinsella stercoris (DSM 13279).</title>
        <authorList>
            <person name="Sudarsanam P."/>
            <person name="Ley R."/>
            <person name="Guruge J."/>
            <person name="Turnbaugh P.J."/>
            <person name="Mahowald M."/>
            <person name="Liep D."/>
            <person name="Gordon J."/>
        </authorList>
    </citation>
    <scope>NUCLEOTIDE SEQUENCE [LARGE SCALE GENOMIC DNA]</scope>
    <source>
        <strain evidence="1 2">DSM 13279</strain>
    </source>
</reference>
<accession>B6GB55</accession>
<name>B6GB55_9ACTN</name>
<sequence length="68" mass="7691">MNAQELRLDPQLHGVPLPYQRIGIVLSRPCTHNPRLRKMPMASFQFNPVKRKETMGNVRTEIGHVGAG</sequence>
<protein>
    <submittedName>
        <fullName evidence="1">Uncharacterized protein</fullName>
    </submittedName>
</protein>
<evidence type="ECO:0000313" key="1">
    <source>
        <dbReference type="EMBL" id="EEA90550.1"/>
    </source>
</evidence>
<gene>
    <name evidence="1" type="ORF">COLSTE_01314</name>
</gene>
<dbReference type="HOGENOM" id="CLU_2786716_0_0_11"/>
<dbReference type="Proteomes" id="UP000003560">
    <property type="component" value="Unassembled WGS sequence"/>
</dbReference>
<organism evidence="1 2">
    <name type="scientific">Collinsella stercoris DSM 13279</name>
    <dbReference type="NCBI Taxonomy" id="445975"/>
    <lineage>
        <taxon>Bacteria</taxon>
        <taxon>Bacillati</taxon>
        <taxon>Actinomycetota</taxon>
        <taxon>Coriobacteriia</taxon>
        <taxon>Coriobacteriales</taxon>
        <taxon>Coriobacteriaceae</taxon>
        <taxon>Collinsella</taxon>
    </lineage>
</organism>
<dbReference type="EMBL" id="ABXJ01000069">
    <property type="protein sequence ID" value="EEA90550.1"/>
    <property type="molecule type" value="Genomic_DNA"/>
</dbReference>